<evidence type="ECO:0000313" key="1">
    <source>
        <dbReference type="EMBL" id="MBR0597933.1"/>
    </source>
</evidence>
<name>A0A8J7W2F4_9FIRM</name>
<dbReference type="AlphaFoldDB" id="A0A8J7W2F4"/>
<dbReference type="Pfam" id="PF09719">
    <property type="entry name" value="C_GCAxxG_C_C"/>
    <property type="match status" value="1"/>
</dbReference>
<proteinExistence type="predicted"/>
<dbReference type="EMBL" id="JAGSND010000004">
    <property type="protein sequence ID" value="MBR0597933.1"/>
    <property type="molecule type" value="Genomic_DNA"/>
</dbReference>
<comment type="caution">
    <text evidence="1">The sequence shown here is derived from an EMBL/GenBank/DDBJ whole genome shotgun (WGS) entry which is preliminary data.</text>
</comment>
<evidence type="ECO:0000313" key="2">
    <source>
        <dbReference type="Proteomes" id="UP000675664"/>
    </source>
</evidence>
<reference evidence="1" key="1">
    <citation type="submission" date="2021-04" db="EMBL/GenBank/DDBJ databases">
        <title>Sinoanaerobacter chloroacetimidivorans sp. nov., an obligate anaerobic bacterium isolated from anaerobic sludge.</title>
        <authorList>
            <person name="Bao Y."/>
        </authorList>
    </citation>
    <scope>NUCLEOTIDE SEQUENCE</scope>
    <source>
        <strain evidence="1">BAD-6</strain>
    </source>
</reference>
<dbReference type="NCBIfam" id="NF045669">
    <property type="entry name" value="DVU1555_fam_CGA"/>
    <property type="match status" value="1"/>
</dbReference>
<sequence length="124" mass="13847">MNQDIFEMKMKGYCCSQMIMELGLKKLDKENPDLIAAMAGLCNGVWQGKICGILSAGVCLLYLADAEEAGRTNADALSEWFYDSFGSTDCDELMEGNPLNKIEKCPVMLEATFQKIEELLEWDT</sequence>
<gene>
    <name evidence="1" type="ORF">KCX82_08620</name>
</gene>
<reference evidence="1" key="2">
    <citation type="submission" date="2021-04" db="EMBL/GenBank/DDBJ databases">
        <authorList>
            <person name="Liu J."/>
        </authorList>
    </citation>
    <scope>NUCLEOTIDE SEQUENCE</scope>
    <source>
        <strain evidence="1">BAD-6</strain>
    </source>
</reference>
<dbReference type="RefSeq" id="WP_227018057.1">
    <property type="nucleotide sequence ID" value="NZ_JAGSND010000004.1"/>
</dbReference>
<protein>
    <submittedName>
        <fullName evidence="1">C_GCAxxG_C_C family protein</fullName>
    </submittedName>
</protein>
<organism evidence="1 2">
    <name type="scientific">Sinanaerobacter chloroacetimidivorans</name>
    <dbReference type="NCBI Taxonomy" id="2818044"/>
    <lineage>
        <taxon>Bacteria</taxon>
        <taxon>Bacillati</taxon>
        <taxon>Bacillota</taxon>
        <taxon>Clostridia</taxon>
        <taxon>Peptostreptococcales</taxon>
        <taxon>Anaerovoracaceae</taxon>
        <taxon>Sinanaerobacter</taxon>
    </lineage>
</organism>
<dbReference type="Proteomes" id="UP000675664">
    <property type="component" value="Unassembled WGS sequence"/>
</dbReference>
<keyword evidence="2" id="KW-1185">Reference proteome</keyword>
<accession>A0A8J7W2F4</accession>
<dbReference type="InterPro" id="IPR010181">
    <property type="entry name" value="CGCAxxGCC_motif"/>
</dbReference>